<protein>
    <submittedName>
        <fullName evidence="1">Uncharacterized protein</fullName>
    </submittedName>
</protein>
<reference evidence="1" key="1">
    <citation type="submission" date="2014-09" db="EMBL/GenBank/DDBJ databases">
        <authorList>
            <person name="Magalhaes I.L.F."/>
            <person name="Oliveira U."/>
            <person name="Santos F.R."/>
            <person name="Vidigal T.H.D.A."/>
            <person name="Brescovit A.D."/>
            <person name="Santos A.J."/>
        </authorList>
    </citation>
    <scope>NUCLEOTIDE SEQUENCE</scope>
    <source>
        <tissue evidence="1">Shoot tissue taken approximately 20 cm above the soil surface</tissue>
    </source>
</reference>
<dbReference type="EMBL" id="GBRH01197935">
    <property type="protein sequence ID" value="JAD99960.1"/>
    <property type="molecule type" value="Transcribed_RNA"/>
</dbReference>
<name>A0A0A9EPZ9_ARUDO</name>
<accession>A0A0A9EPZ9</accession>
<sequence length="44" mass="5145">MPGFWLSCRDNLHFLPYTLCESKSTSFTKGNLQKSTHFRPQLRA</sequence>
<evidence type="ECO:0000313" key="1">
    <source>
        <dbReference type="EMBL" id="JAD99960.1"/>
    </source>
</evidence>
<reference evidence="1" key="2">
    <citation type="journal article" date="2015" name="Data Brief">
        <title>Shoot transcriptome of the giant reed, Arundo donax.</title>
        <authorList>
            <person name="Barrero R.A."/>
            <person name="Guerrero F.D."/>
            <person name="Moolhuijzen P."/>
            <person name="Goolsby J.A."/>
            <person name="Tidwell J."/>
            <person name="Bellgard S.E."/>
            <person name="Bellgard M.I."/>
        </authorList>
    </citation>
    <scope>NUCLEOTIDE SEQUENCE</scope>
    <source>
        <tissue evidence="1">Shoot tissue taken approximately 20 cm above the soil surface</tissue>
    </source>
</reference>
<organism evidence="1">
    <name type="scientific">Arundo donax</name>
    <name type="common">Giant reed</name>
    <name type="synonym">Donax arundinaceus</name>
    <dbReference type="NCBI Taxonomy" id="35708"/>
    <lineage>
        <taxon>Eukaryota</taxon>
        <taxon>Viridiplantae</taxon>
        <taxon>Streptophyta</taxon>
        <taxon>Embryophyta</taxon>
        <taxon>Tracheophyta</taxon>
        <taxon>Spermatophyta</taxon>
        <taxon>Magnoliopsida</taxon>
        <taxon>Liliopsida</taxon>
        <taxon>Poales</taxon>
        <taxon>Poaceae</taxon>
        <taxon>PACMAD clade</taxon>
        <taxon>Arundinoideae</taxon>
        <taxon>Arundineae</taxon>
        <taxon>Arundo</taxon>
    </lineage>
</organism>
<dbReference type="AlphaFoldDB" id="A0A0A9EPZ9"/>
<proteinExistence type="predicted"/>